<dbReference type="EMBL" id="JAAALK010000287">
    <property type="protein sequence ID" value="KAG8060920.1"/>
    <property type="molecule type" value="Genomic_DNA"/>
</dbReference>
<reference evidence="1" key="2">
    <citation type="submission" date="2021-02" db="EMBL/GenBank/DDBJ databases">
        <authorList>
            <person name="Kimball J.A."/>
            <person name="Haas M.W."/>
            <person name="Macchietto M."/>
            <person name="Kono T."/>
            <person name="Duquette J."/>
            <person name="Shao M."/>
        </authorList>
    </citation>
    <scope>NUCLEOTIDE SEQUENCE</scope>
    <source>
        <tissue evidence="1">Fresh leaf tissue</tissue>
    </source>
</reference>
<comment type="caution">
    <text evidence="1">The sequence shown here is derived from an EMBL/GenBank/DDBJ whole genome shotgun (WGS) entry which is preliminary data.</text>
</comment>
<protein>
    <submittedName>
        <fullName evidence="1">Uncharacterized protein</fullName>
    </submittedName>
</protein>
<accession>A0A8J5RJN6</accession>
<keyword evidence="2" id="KW-1185">Reference proteome</keyword>
<proteinExistence type="predicted"/>
<evidence type="ECO:0000313" key="1">
    <source>
        <dbReference type="EMBL" id="KAG8060920.1"/>
    </source>
</evidence>
<name>A0A8J5RJN6_ZIZPA</name>
<evidence type="ECO:0000313" key="2">
    <source>
        <dbReference type="Proteomes" id="UP000729402"/>
    </source>
</evidence>
<organism evidence="1 2">
    <name type="scientific">Zizania palustris</name>
    <name type="common">Northern wild rice</name>
    <dbReference type="NCBI Taxonomy" id="103762"/>
    <lineage>
        <taxon>Eukaryota</taxon>
        <taxon>Viridiplantae</taxon>
        <taxon>Streptophyta</taxon>
        <taxon>Embryophyta</taxon>
        <taxon>Tracheophyta</taxon>
        <taxon>Spermatophyta</taxon>
        <taxon>Magnoliopsida</taxon>
        <taxon>Liliopsida</taxon>
        <taxon>Poales</taxon>
        <taxon>Poaceae</taxon>
        <taxon>BOP clade</taxon>
        <taxon>Oryzoideae</taxon>
        <taxon>Oryzeae</taxon>
        <taxon>Zizaniinae</taxon>
        <taxon>Zizania</taxon>
    </lineage>
</organism>
<dbReference type="AlphaFoldDB" id="A0A8J5RJN6"/>
<gene>
    <name evidence="1" type="ORF">GUJ93_ZPchr0002g23209</name>
</gene>
<dbReference type="OrthoDB" id="685425at2759"/>
<reference evidence="1" key="1">
    <citation type="journal article" date="2021" name="bioRxiv">
        <title>Whole Genome Assembly and Annotation of Northern Wild Rice, Zizania palustris L., Supports a Whole Genome Duplication in the Zizania Genus.</title>
        <authorList>
            <person name="Haas M."/>
            <person name="Kono T."/>
            <person name="Macchietto M."/>
            <person name="Millas R."/>
            <person name="McGilp L."/>
            <person name="Shao M."/>
            <person name="Duquette J."/>
            <person name="Hirsch C.N."/>
            <person name="Kimball J."/>
        </authorList>
    </citation>
    <scope>NUCLEOTIDE SEQUENCE</scope>
    <source>
        <tissue evidence="1">Fresh leaf tissue</tissue>
    </source>
</reference>
<dbReference type="Proteomes" id="UP000729402">
    <property type="component" value="Unassembled WGS sequence"/>
</dbReference>
<sequence>MHEASCQLKKHYDPDGSVMLVDFGSINFQLQKKFQNNFQAKATNDRWYSDWILRWFYAEVGADSGLPGPSEEISY</sequence>